<evidence type="ECO:0000313" key="5">
    <source>
        <dbReference type="Proteomes" id="UP001152607"/>
    </source>
</evidence>
<feature type="compositionally biased region" description="Basic and acidic residues" evidence="2">
    <location>
        <begin position="1"/>
        <end position="19"/>
    </location>
</feature>
<dbReference type="PROSITE" id="PS50085">
    <property type="entry name" value="RAPGAP"/>
    <property type="match status" value="1"/>
</dbReference>
<accession>A0A9W4UE07</accession>
<feature type="region of interest" description="Disordered" evidence="2">
    <location>
        <begin position="1571"/>
        <end position="1597"/>
    </location>
</feature>
<dbReference type="PANTHER" id="PTHR10063:SF0">
    <property type="entry name" value="TUBERIN"/>
    <property type="match status" value="1"/>
</dbReference>
<feature type="region of interest" description="Disordered" evidence="2">
    <location>
        <begin position="811"/>
        <end position="844"/>
    </location>
</feature>
<dbReference type="GO" id="GO:0033596">
    <property type="term" value="C:TSC1-TSC2 complex"/>
    <property type="evidence" value="ECO:0007669"/>
    <property type="project" value="TreeGrafter"/>
</dbReference>
<feature type="compositionally biased region" description="Polar residues" evidence="2">
    <location>
        <begin position="831"/>
        <end position="844"/>
    </location>
</feature>
<dbReference type="Proteomes" id="UP001152607">
    <property type="component" value="Unassembled WGS sequence"/>
</dbReference>
<dbReference type="EMBL" id="CAOQHR010000004">
    <property type="protein sequence ID" value="CAI6333969.1"/>
    <property type="molecule type" value="Genomic_DNA"/>
</dbReference>
<dbReference type="FunFam" id="3.40.50.11210:FF:000007">
    <property type="entry name" value="Tuberous sclerosis 2"/>
    <property type="match status" value="1"/>
</dbReference>
<dbReference type="GO" id="GO:0032007">
    <property type="term" value="P:negative regulation of TOR signaling"/>
    <property type="evidence" value="ECO:0007669"/>
    <property type="project" value="TreeGrafter"/>
</dbReference>
<feature type="compositionally biased region" description="Low complexity" evidence="2">
    <location>
        <begin position="1571"/>
        <end position="1589"/>
    </location>
</feature>
<dbReference type="InterPro" id="IPR024584">
    <property type="entry name" value="Tuberin_N"/>
</dbReference>
<organism evidence="4 5">
    <name type="scientific">Periconia digitata</name>
    <dbReference type="NCBI Taxonomy" id="1303443"/>
    <lineage>
        <taxon>Eukaryota</taxon>
        <taxon>Fungi</taxon>
        <taxon>Dikarya</taxon>
        <taxon>Ascomycota</taxon>
        <taxon>Pezizomycotina</taxon>
        <taxon>Dothideomycetes</taxon>
        <taxon>Pleosporomycetidae</taxon>
        <taxon>Pleosporales</taxon>
        <taxon>Massarineae</taxon>
        <taxon>Periconiaceae</taxon>
        <taxon>Periconia</taxon>
    </lineage>
</organism>
<gene>
    <name evidence="4" type="ORF">PDIGIT_LOCUS7021</name>
</gene>
<dbReference type="InterPro" id="IPR035974">
    <property type="entry name" value="Rap/Ran-GAP_sf"/>
</dbReference>
<dbReference type="Pfam" id="PF02145">
    <property type="entry name" value="Rap_GAP"/>
    <property type="match status" value="1"/>
</dbReference>
<name>A0A9W4UE07_9PLEO</name>
<proteinExistence type="predicted"/>
<dbReference type="OrthoDB" id="19311at2759"/>
<evidence type="ECO:0000313" key="4">
    <source>
        <dbReference type="EMBL" id="CAI6333969.1"/>
    </source>
</evidence>
<dbReference type="Gene3D" id="3.40.50.11210">
    <property type="entry name" value="Rap/Ran-GAP"/>
    <property type="match status" value="1"/>
</dbReference>
<keyword evidence="5" id="KW-1185">Reference proteome</keyword>
<sequence length="1625" mass="182364">MSPPPRPRDHGPSTPDRRSSSAVLFGAFRSLTSGRLKSPTPPPATSSTTYIPRPASVPPPISRPSRASSLDESVASAAHPAADGSLRRIAEHTRQRHGRPVVGGPPELPQLVDQLDDQRSLSERIAAVDKICTILAEYPVEHMLDLWARASDLLLPEQPEETAKVGYRLLQACVVNPKLSALERSVFFDAVSLRKHDRSFHKRLRIICDLTKNGREVEACESSLPPFLLSSFHTCFKQSVDAHKAHHRKTSGEALQEADNLARLFAYTIDLCKFNSKIFSDDDLDILLKKAITICQMTPQLYDIENCIRLFDTLITYVHIPNKSLRPCLEVLCAVYDKIHALTKQTWNTLSNLFKSHVGQSAISALLHTLIEGPIKKNRESSAYRGIITVLSRLLLEDGRNGLPTVPLTLLFPALKSSISKPHKTQEDFVMGLIDEILGEDRLQQLLITEVDWSDLRDIIHICTERDDERLQAKAEGSQHEKPKLVNGHDSHTPTLNGSTGSVASTDDRDLDSISNLDLASPIARSEVEFRKLDGRIFSVFVKLDNISRNLDYIQKDSIMELFMHFAHRLSDSTAENLIRYHVEERYFHPSNIDWLNVCRGMVTGVLRDSTRPRALRLLSISTLRETYSTIETLGSHESVLQCQSLLLDNLESESDIEVLDALVDFAVDVADRAPYARFLATVELLNRRLERSITSNPLLLESTPSAPSSTPRLRTERSLGSSCNVIATAFVRLFIRSIKTSARKIRTLYEILRSIAGAEKYETDARLTVLRLLFRLRADSTHAVFINESSEGESLAAVLCRTEETTVATESGDYATAVQEQPSLREQRKTSGSPQSSLNRQSGRYASVAGRVLKPLPSLWMYPGPKGLPEQPASEASHVVFSHIDAERYPLDDDVLDMEITLWLELCISLLQQSTDWEIYSYIVVHLGPQLSNQSLVRSCIPQLKMLRSVTCERIRNSSFREPPQYTLLKKADVAVCLFHILTVLISYHDYYEKSEEDDLVKAFIHGIGSWDRTSKWCIHALSVCCLEVPLSVSKSLDTIVQKMSQIVTKPTTALHILDFLTSLARMPDLFKNFREDEFKMVFGVSFRYLQHIRDQRDRMTSSTLAQVNHRSLRQSGIARDQAASPELGANGKKGVEEDLPQYLYSLAYHVIAFWFMALKMEDRPKFMAWIARSLRFTDSMGKQADLEEQGQVIMDMMSSMAHTDRDETTRDANFANPGDGEIWKKTWIVGQSLITIETAARSGVSQITSRRPCGTRYLSLRPLLAPAPRHQAPLTFGLASDAFYSTTYIGILPDDIFQTFFASMNNITDPPIPLPDDDMTRRAVSTFDRISAIDSYKVGVIYIGQGQTNERDIFMNDIGSPAYTSFISDLGTLCPLKGAKFNTGGLDTRDDADGEFTYAWRDRCIELVFHVTTMMPTNPDDDMTYPNKKKHIGNDFVNIIFNDSGLPYNFDTFPSAFNYVHIVVSPESQASFVDRRLDSDIEGKNRYYKVQVISKPGFPDISPAAETKILAGKHIASYCRLIAINACVFSQVWFIKDGGDSVSSWRNRLREINRLRERYGANEAATLLSNISPSSPSQQQGLSSPPSRDNSLATQFQRTSIVTQISENTNRSSITSNSHDAMP</sequence>
<dbReference type="InterPro" id="IPR018515">
    <property type="entry name" value="Tuberin-type_domain"/>
</dbReference>
<feature type="domain" description="Rap-GAP" evidence="3">
    <location>
        <begin position="1326"/>
        <end position="1565"/>
    </location>
</feature>
<feature type="compositionally biased region" description="Low complexity" evidence="2">
    <location>
        <begin position="45"/>
        <end position="54"/>
    </location>
</feature>
<feature type="region of interest" description="Disordered" evidence="2">
    <location>
        <begin position="1"/>
        <end position="85"/>
    </location>
</feature>
<keyword evidence="1" id="KW-0343">GTPase activation</keyword>
<comment type="caution">
    <text evidence="4">The sequence shown here is derived from an EMBL/GenBank/DDBJ whole genome shotgun (WGS) entry which is preliminary data.</text>
</comment>
<evidence type="ECO:0000259" key="3">
    <source>
        <dbReference type="PROSITE" id="PS50085"/>
    </source>
</evidence>
<reference evidence="4" key="1">
    <citation type="submission" date="2023-01" db="EMBL/GenBank/DDBJ databases">
        <authorList>
            <person name="Van Ghelder C."/>
            <person name="Rancurel C."/>
        </authorList>
    </citation>
    <scope>NUCLEOTIDE SEQUENCE</scope>
    <source>
        <strain evidence="4">CNCM I-4278</strain>
    </source>
</reference>
<feature type="compositionally biased region" description="Basic and acidic residues" evidence="2">
    <location>
        <begin position="471"/>
        <end position="492"/>
    </location>
</feature>
<feature type="compositionally biased region" description="Polar residues" evidence="2">
    <location>
        <begin position="493"/>
        <end position="505"/>
    </location>
</feature>
<protein>
    <recommendedName>
        <fullName evidence="3">Rap-GAP domain-containing protein</fullName>
    </recommendedName>
</protein>
<dbReference type="GO" id="GO:0005096">
    <property type="term" value="F:GTPase activator activity"/>
    <property type="evidence" value="ECO:0007669"/>
    <property type="project" value="UniProtKB-KW"/>
</dbReference>
<evidence type="ECO:0000256" key="1">
    <source>
        <dbReference type="ARBA" id="ARBA00022468"/>
    </source>
</evidence>
<dbReference type="PANTHER" id="PTHR10063">
    <property type="entry name" value="TUBERIN"/>
    <property type="match status" value="1"/>
</dbReference>
<feature type="region of interest" description="Disordered" evidence="2">
    <location>
        <begin position="471"/>
        <end position="507"/>
    </location>
</feature>
<dbReference type="Pfam" id="PF11864">
    <property type="entry name" value="DUF3384"/>
    <property type="match status" value="1"/>
</dbReference>
<dbReference type="GO" id="GO:0005634">
    <property type="term" value="C:nucleus"/>
    <property type="evidence" value="ECO:0007669"/>
    <property type="project" value="InterPro"/>
</dbReference>
<evidence type="ECO:0000256" key="2">
    <source>
        <dbReference type="SAM" id="MobiDB-lite"/>
    </source>
</evidence>
<dbReference type="SUPFAM" id="SSF111347">
    <property type="entry name" value="Rap/Ran-GAP"/>
    <property type="match status" value="1"/>
</dbReference>
<dbReference type="Pfam" id="PF03542">
    <property type="entry name" value="Tuberin"/>
    <property type="match status" value="1"/>
</dbReference>
<dbReference type="InterPro" id="IPR027107">
    <property type="entry name" value="Tuberin/Ral-act_asu"/>
</dbReference>
<dbReference type="GO" id="GO:0051056">
    <property type="term" value="P:regulation of small GTPase mediated signal transduction"/>
    <property type="evidence" value="ECO:0007669"/>
    <property type="project" value="InterPro"/>
</dbReference>
<dbReference type="InterPro" id="IPR000331">
    <property type="entry name" value="Rap/Ran_GAP_dom"/>
</dbReference>